<name>A0A5C6VFF5_9FLAO</name>
<protein>
    <submittedName>
        <fullName evidence="1">Uncharacterized protein</fullName>
    </submittedName>
</protein>
<dbReference type="AlphaFoldDB" id="A0A5C6VFF5"/>
<evidence type="ECO:0000313" key="2">
    <source>
        <dbReference type="Proteomes" id="UP000321168"/>
    </source>
</evidence>
<dbReference type="RefSeq" id="WP_147013190.1">
    <property type="nucleotide sequence ID" value="NZ_VORB01000002.1"/>
</dbReference>
<organism evidence="1 2">
    <name type="scientific">Luteibaculum oceani</name>
    <dbReference type="NCBI Taxonomy" id="1294296"/>
    <lineage>
        <taxon>Bacteria</taxon>
        <taxon>Pseudomonadati</taxon>
        <taxon>Bacteroidota</taxon>
        <taxon>Flavobacteriia</taxon>
        <taxon>Flavobacteriales</taxon>
        <taxon>Luteibaculaceae</taxon>
        <taxon>Luteibaculum</taxon>
    </lineage>
</organism>
<dbReference type="EMBL" id="VORB01000002">
    <property type="protein sequence ID" value="TXC82048.1"/>
    <property type="molecule type" value="Genomic_DNA"/>
</dbReference>
<dbReference type="OrthoDB" id="1491784at2"/>
<proteinExistence type="predicted"/>
<evidence type="ECO:0000313" key="1">
    <source>
        <dbReference type="EMBL" id="TXC82048.1"/>
    </source>
</evidence>
<reference evidence="1 2" key="1">
    <citation type="submission" date="2019-08" db="EMBL/GenBank/DDBJ databases">
        <title>Genome of Luteibaculum oceani JCM 18817.</title>
        <authorList>
            <person name="Bowman J.P."/>
        </authorList>
    </citation>
    <scope>NUCLEOTIDE SEQUENCE [LARGE SCALE GENOMIC DNA]</scope>
    <source>
        <strain evidence="1 2">JCM 18817</strain>
    </source>
</reference>
<sequence>MRPIYYILLIILSSTALVSCKLDKEEPIPGFIRIDTLQNDLNYSSQGTNRHNFTEAWVYIDGGLLGVYDLPALFPVLETGTRDVMIRPGIKRDGISASRVNHPHFENWEVVNTEIRIGDTLELVPQLQLRSGINVWFEDFEEAGMKFENAGTADTSLTPTTDSSMVYEGNGSGYAFLDGDNDRFAIFTKENFNFRYGTPVFLEFDYKIEGFLQISILVHTPGQPDVGKLALFVGPKYNDKNQLVWNKIYVNLSDEISSEPNASSFDIRIEGFPNFDQTNTSYLIDNVKVLYPN</sequence>
<dbReference type="Proteomes" id="UP000321168">
    <property type="component" value="Unassembled WGS sequence"/>
</dbReference>
<keyword evidence="2" id="KW-1185">Reference proteome</keyword>
<gene>
    <name evidence="1" type="ORF">FRX97_02850</name>
</gene>
<accession>A0A5C6VFF5</accession>
<dbReference type="PROSITE" id="PS51257">
    <property type="entry name" value="PROKAR_LIPOPROTEIN"/>
    <property type="match status" value="1"/>
</dbReference>
<comment type="caution">
    <text evidence="1">The sequence shown here is derived from an EMBL/GenBank/DDBJ whole genome shotgun (WGS) entry which is preliminary data.</text>
</comment>